<sequence>MFWEKYEKERLKRTYRAKLSQAISRLEKMDMSSLSQVYCAVATEDRKLVQSGGRAIGMVMEHMTMKQVIRLSEHFRQYTSMEWSIDWKELDIREKKDWFRSDRDYFWVLALGSFHPNGYYRQVCLEEIAGYPNALTFLVLRLNDWVGQVRLAAARAVLTRLEICPLDELFMAMMALDKVKRSGRKDDRTVEHIGEIMGEWLDQEAGSLSVPFVLAMDYEVRKSIYRFLFGGRRRRNLLEVSP</sequence>
<organism evidence="1 3">
    <name type="scientific">Enterocloster clostridioformis</name>
    <dbReference type="NCBI Taxonomy" id="1531"/>
    <lineage>
        <taxon>Bacteria</taxon>
        <taxon>Bacillati</taxon>
        <taxon>Bacillota</taxon>
        <taxon>Clostridia</taxon>
        <taxon>Lachnospirales</taxon>
        <taxon>Lachnospiraceae</taxon>
        <taxon>Enterocloster</taxon>
    </lineage>
</organism>
<dbReference type="EMBL" id="UAVW01000020">
    <property type="protein sequence ID" value="SQB16258.1"/>
    <property type="molecule type" value="Genomic_DNA"/>
</dbReference>
<evidence type="ECO:0000313" key="2">
    <source>
        <dbReference type="EMBL" id="SQB16258.1"/>
    </source>
</evidence>
<gene>
    <name evidence="1" type="ORF">ERS852480_03582</name>
    <name evidence="2" type="ORF">NCTC11224_05365</name>
</gene>
<evidence type="ECO:0000313" key="3">
    <source>
        <dbReference type="Proteomes" id="UP000095512"/>
    </source>
</evidence>
<evidence type="ECO:0000313" key="1">
    <source>
        <dbReference type="EMBL" id="CUP56165.1"/>
    </source>
</evidence>
<dbReference type="RefSeq" id="WP_225537276.1">
    <property type="nucleotide sequence ID" value="NZ_CATYWZ010000151.1"/>
</dbReference>
<reference evidence="2 4" key="2">
    <citation type="submission" date="2018-06" db="EMBL/GenBank/DDBJ databases">
        <authorList>
            <consortium name="Pathogen Informatics"/>
            <person name="Doyle S."/>
        </authorList>
    </citation>
    <scope>NUCLEOTIDE SEQUENCE [LARGE SCALE GENOMIC DNA]</scope>
    <source>
        <strain evidence="2 4">NCTC11224</strain>
    </source>
</reference>
<dbReference type="AlphaFoldDB" id="A0A174PCN0"/>
<dbReference type="Proteomes" id="UP000251853">
    <property type="component" value="Unassembled WGS sequence"/>
</dbReference>
<accession>A0A174PCN0</accession>
<protein>
    <submittedName>
        <fullName evidence="1">Uncharacterized protein</fullName>
    </submittedName>
</protein>
<dbReference type="EMBL" id="CZAB01000039">
    <property type="protein sequence ID" value="CUP56165.1"/>
    <property type="molecule type" value="Genomic_DNA"/>
</dbReference>
<keyword evidence="4" id="KW-1185">Reference proteome</keyword>
<proteinExistence type="predicted"/>
<evidence type="ECO:0000313" key="4">
    <source>
        <dbReference type="Proteomes" id="UP000251853"/>
    </source>
</evidence>
<name>A0A174PCN0_9FIRM</name>
<reference evidence="1 3" key="1">
    <citation type="submission" date="2015-09" db="EMBL/GenBank/DDBJ databases">
        <authorList>
            <consortium name="Pathogen Informatics"/>
        </authorList>
    </citation>
    <scope>NUCLEOTIDE SEQUENCE [LARGE SCALE GENOMIC DNA]</scope>
    <source>
        <strain evidence="1 3">2789STDY5834865</strain>
    </source>
</reference>
<dbReference type="Proteomes" id="UP000095512">
    <property type="component" value="Unassembled WGS sequence"/>
</dbReference>